<feature type="transmembrane region" description="Helical" evidence="6">
    <location>
        <begin position="117"/>
        <end position="137"/>
    </location>
</feature>
<evidence type="ECO:0000256" key="1">
    <source>
        <dbReference type="ARBA" id="ARBA00004141"/>
    </source>
</evidence>
<feature type="transmembrane region" description="Helical" evidence="6">
    <location>
        <begin position="56"/>
        <end position="75"/>
    </location>
</feature>
<feature type="transmembrane region" description="Helical" evidence="6">
    <location>
        <begin position="84"/>
        <end position="105"/>
    </location>
</feature>
<organism evidence="7 8">
    <name type="scientific">Staphylotrichum longicolle</name>
    <dbReference type="NCBI Taxonomy" id="669026"/>
    <lineage>
        <taxon>Eukaryota</taxon>
        <taxon>Fungi</taxon>
        <taxon>Dikarya</taxon>
        <taxon>Ascomycota</taxon>
        <taxon>Pezizomycotina</taxon>
        <taxon>Sordariomycetes</taxon>
        <taxon>Sordariomycetidae</taxon>
        <taxon>Sordariales</taxon>
        <taxon>Chaetomiaceae</taxon>
        <taxon>Staphylotrichum</taxon>
    </lineage>
</organism>
<evidence type="ECO:0000256" key="6">
    <source>
        <dbReference type="SAM" id="Phobius"/>
    </source>
</evidence>
<evidence type="ECO:0000313" key="8">
    <source>
        <dbReference type="Proteomes" id="UP001197093"/>
    </source>
</evidence>
<keyword evidence="3 6" id="KW-1133">Transmembrane helix</keyword>
<dbReference type="AlphaFoldDB" id="A0AAD4HTV6"/>
<dbReference type="EMBL" id="JAHCVI010000004">
    <property type="protein sequence ID" value="KAG7285709.1"/>
    <property type="molecule type" value="Genomic_DNA"/>
</dbReference>
<name>A0AAD4HTV6_9PEZI</name>
<evidence type="ECO:0000256" key="2">
    <source>
        <dbReference type="ARBA" id="ARBA00022692"/>
    </source>
</evidence>
<keyword evidence="2 6" id="KW-0812">Transmembrane</keyword>
<sequence length="353" mass="39611">MLLHTLAVTATRLARRDDGDDWHGDENRDCVHQTPGPNGHVDISACNAYYNYDPQFAPAVAVAVIFGILTGAHIFEAIVFKKRYAWVLIMGGLWETLAFIIHSVGSRDQQQIGYATAWQILFLLAPLWINAFVYMTFARMVLYWHPEGKVAGFRAAVIARWFVLADIVSFIVQGAGGIMASPDAGATIIRTGLNIYLGGMALQQVFIVLFLGLMVAFQRRCARDDRFDGKPNWRPLLYGLYGVLLCITVRIIFRIAEFAGGITPDNPVPFHEEYSYALDCFPMMVALLILAVLHPGRYLIGPESEFPRLSRKEKKALKEEKKAQKQEKKEAKKRAKAEQKAERSGSEDADYHA</sequence>
<dbReference type="PANTHER" id="PTHR31465">
    <property type="entry name" value="PROTEIN RTA1-RELATED"/>
    <property type="match status" value="1"/>
</dbReference>
<feature type="transmembrane region" description="Helical" evidence="6">
    <location>
        <begin position="158"/>
        <end position="181"/>
    </location>
</feature>
<evidence type="ECO:0000313" key="7">
    <source>
        <dbReference type="EMBL" id="KAG7285709.1"/>
    </source>
</evidence>
<feature type="transmembrane region" description="Helical" evidence="6">
    <location>
        <begin position="193"/>
        <end position="215"/>
    </location>
</feature>
<evidence type="ECO:0000256" key="3">
    <source>
        <dbReference type="ARBA" id="ARBA00022989"/>
    </source>
</evidence>
<keyword evidence="4 6" id="KW-0472">Membrane</keyword>
<feature type="transmembrane region" description="Helical" evidence="6">
    <location>
        <begin position="236"/>
        <end position="256"/>
    </location>
</feature>
<dbReference type="Pfam" id="PF04479">
    <property type="entry name" value="RTA1"/>
    <property type="match status" value="1"/>
</dbReference>
<evidence type="ECO:0000256" key="4">
    <source>
        <dbReference type="ARBA" id="ARBA00023136"/>
    </source>
</evidence>
<dbReference type="InterPro" id="IPR007568">
    <property type="entry name" value="RTA1"/>
</dbReference>
<gene>
    <name evidence="7" type="ORF">NEMBOFW57_008002</name>
</gene>
<keyword evidence="8" id="KW-1185">Reference proteome</keyword>
<protein>
    <submittedName>
        <fullName evidence="7">Uncharacterized protein</fullName>
    </submittedName>
</protein>
<proteinExistence type="predicted"/>
<accession>A0AAD4HTV6</accession>
<dbReference type="Proteomes" id="UP001197093">
    <property type="component" value="Unassembled WGS sequence"/>
</dbReference>
<evidence type="ECO:0000256" key="5">
    <source>
        <dbReference type="SAM" id="MobiDB-lite"/>
    </source>
</evidence>
<dbReference type="PANTHER" id="PTHR31465:SF15">
    <property type="entry name" value="LIPID TRANSPORTER ATNI-RELATED"/>
    <property type="match status" value="1"/>
</dbReference>
<comment type="caution">
    <text evidence="7">The sequence shown here is derived from an EMBL/GenBank/DDBJ whole genome shotgun (WGS) entry which is preliminary data.</text>
</comment>
<feature type="transmembrane region" description="Helical" evidence="6">
    <location>
        <begin position="276"/>
        <end position="293"/>
    </location>
</feature>
<dbReference type="GO" id="GO:0016020">
    <property type="term" value="C:membrane"/>
    <property type="evidence" value="ECO:0007669"/>
    <property type="project" value="UniProtKB-SubCell"/>
</dbReference>
<comment type="subcellular location">
    <subcellularLocation>
        <location evidence="1">Membrane</location>
        <topology evidence="1">Multi-pass membrane protein</topology>
    </subcellularLocation>
</comment>
<feature type="region of interest" description="Disordered" evidence="5">
    <location>
        <begin position="310"/>
        <end position="353"/>
    </location>
</feature>
<reference evidence="7" key="1">
    <citation type="submission" date="2023-02" db="EMBL/GenBank/DDBJ databases">
        <authorList>
            <person name="Palmer J.M."/>
        </authorList>
    </citation>
    <scope>NUCLEOTIDE SEQUENCE</scope>
    <source>
        <strain evidence="7">FW57</strain>
    </source>
</reference>